<dbReference type="InterPro" id="IPR006116">
    <property type="entry name" value="NT_2-5OAS_ClassI-CCAase"/>
</dbReference>
<evidence type="ECO:0008006" key="4">
    <source>
        <dbReference type="Google" id="ProtNLM"/>
    </source>
</evidence>
<comment type="caution">
    <text evidence="2">The sequence shown here is derived from an EMBL/GenBank/DDBJ whole genome shotgun (WGS) entry which is preliminary data.</text>
</comment>
<dbReference type="AlphaFoldDB" id="A0A4R6SG22"/>
<organism evidence="2 3">
    <name type="scientific">Labedaea rhizosphaerae</name>
    <dbReference type="NCBI Taxonomy" id="598644"/>
    <lineage>
        <taxon>Bacteria</taxon>
        <taxon>Bacillati</taxon>
        <taxon>Actinomycetota</taxon>
        <taxon>Actinomycetes</taxon>
        <taxon>Pseudonocardiales</taxon>
        <taxon>Pseudonocardiaceae</taxon>
        <taxon>Labedaea</taxon>
    </lineage>
</organism>
<sequence>MATLPSYFREALKNIEPGDDAANAKNAHAEVSKYLKADPWLKNLGVDPFLIGSYARDVSIRRVKDVDVFARLRKATSDLRPGQVLDKMEDVLTVAFEEDRVERQHRSIKVDFPTYELSVDAVPARPCNDHWEIPNRPEHAKRAQWVETNPIHLGELTTEANKDFLLNDKGIYVPTVKLVRQIRRTWVDDQPGGLYFEILTYWAFQQTNPSENTVAEYLTTILATIADQVLPEAVEHGLDDPTMPDKKITTKATDDQLLAALDRTREAADLAQRALDEDDDCRAALAWQQLFGKTTEGEVVFPMPSYCNADGTWKSTGIIPKGSPNVAAGTGRYA</sequence>
<accession>A0A4R6SG22</accession>
<dbReference type="OrthoDB" id="3328101at2"/>
<protein>
    <recommendedName>
        <fullName evidence="4">Nucleotidyltransferase</fullName>
    </recommendedName>
</protein>
<dbReference type="RefSeq" id="WP_133851247.1">
    <property type="nucleotide sequence ID" value="NZ_SNXZ01000003.1"/>
</dbReference>
<dbReference type="GO" id="GO:0051607">
    <property type="term" value="P:defense response to virus"/>
    <property type="evidence" value="ECO:0007669"/>
    <property type="project" value="UniProtKB-KW"/>
</dbReference>
<evidence type="ECO:0000313" key="2">
    <source>
        <dbReference type="EMBL" id="TDP98155.1"/>
    </source>
</evidence>
<dbReference type="GO" id="GO:0016779">
    <property type="term" value="F:nucleotidyltransferase activity"/>
    <property type="evidence" value="ECO:0007669"/>
    <property type="project" value="InterPro"/>
</dbReference>
<dbReference type="Gene3D" id="3.30.460.10">
    <property type="entry name" value="Beta Polymerase, domain 2"/>
    <property type="match status" value="1"/>
</dbReference>
<gene>
    <name evidence="2" type="ORF">EV186_1031135</name>
</gene>
<dbReference type="InterPro" id="IPR043519">
    <property type="entry name" value="NT_sf"/>
</dbReference>
<dbReference type="Proteomes" id="UP000295444">
    <property type="component" value="Unassembled WGS sequence"/>
</dbReference>
<dbReference type="Pfam" id="PF18144">
    <property type="entry name" value="SMODS"/>
    <property type="match status" value="1"/>
</dbReference>
<evidence type="ECO:0000313" key="3">
    <source>
        <dbReference type="Proteomes" id="UP000295444"/>
    </source>
</evidence>
<dbReference type="EMBL" id="SNXZ01000003">
    <property type="protein sequence ID" value="TDP98155.1"/>
    <property type="molecule type" value="Genomic_DNA"/>
</dbReference>
<proteinExistence type="predicted"/>
<keyword evidence="1" id="KW-0051">Antiviral defense</keyword>
<reference evidence="2 3" key="1">
    <citation type="submission" date="2019-03" db="EMBL/GenBank/DDBJ databases">
        <title>Genomic Encyclopedia of Type Strains, Phase IV (KMG-IV): sequencing the most valuable type-strain genomes for metagenomic binning, comparative biology and taxonomic classification.</title>
        <authorList>
            <person name="Goeker M."/>
        </authorList>
    </citation>
    <scope>NUCLEOTIDE SEQUENCE [LARGE SCALE GENOMIC DNA]</scope>
    <source>
        <strain evidence="2 3">DSM 45361</strain>
    </source>
</reference>
<dbReference type="CDD" id="cd05400">
    <property type="entry name" value="NT_2-5OAS_ClassI-CCAase"/>
    <property type="match status" value="1"/>
</dbReference>
<dbReference type="SUPFAM" id="SSF81301">
    <property type="entry name" value="Nucleotidyltransferase"/>
    <property type="match status" value="1"/>
</dbReference>
<name>A0A4R6SG22_LABRH</name>
<keyword evidence="3" id="KW-1185">Reference proteome</keyword>
<evidence type="ECO:0000256" key="1">
    <source>
        <dbReference type="ARBA" id="ARBA00023118"/>
    </source>
</evidence>